<protein>
    <submittedName>
        <fullName evidence="1">Uncharacterized protein</fullName>
    </submittedName>
</protein>
<reference evidence="1" key="1">
    <citation type="submission" date="2022-01" db="EMBL/GenBank/DDBJ databases">
        <title>Pseudomonas sp. nov. isolated from Antarctic regolith.</title>
        <authorList>
            <person name="Novakova D."/>
            <person name="Sedlar K."/>
        </authorList>
    </citation>
    <scope>NUCLEOTIDE SEQUENCE</scope>
    <source>
        <strain evidence="1">P2647</strain>
    </source>
</reference>
<evidence type="ECO:0000313" key="1">
    <source>
        <dbReference type="EMBL" id="MCF7545282.1"/>
    </source>
</evidence>
<dbReference type="Proteomes" id="UP001162905">
    <property type="component" value="Unassembled WGS sequence"/>
</dbReference>
<name>A0ABS9ICY5_9PSED</name>
<sequence length="70" mass="7463">MTKATVYYVGLGLDLADAQPGPVPSLGDEVSLDGARYEVLGVFTWGQDPAHPEIIRPARHTVFLGQAAVK</sequence>
<dbReference type="EMBL" id="JAKJXH010000036">
    <property type="protein sequence ID" value="MCF7545282.1"/>
    <property type="molecule type" value="Genomic_DNA"/>
</dbReference>
<keyword evidence="2" id="KW-1185">Reference proteome</keyword>
<evidence type="ECO:0000313" key="2">
    <source>
        <dbReference type="Proteomes" id="UP001162905"/>
    </source>
</evidence>
<gene>
    <name evidence="1" type="ORF">L4G47_24095</name>
</gene>
<comment type="caution">
    <text evidence="1">The sequence shown here is derived from an EMBL/GenBank/DDBJ whole genome shotgun (WGS) entry which is preliminary data.</text>
</comment>
<dbReference type="RefSeq" id="WP_237254590.1">
    <property type="nucleotide sequence ID" value="NZ_JAKJXH010000036.1"/>
</dbReference>
<accession>A0ABS9ICY5</accession>
<organism evidence="1 2">
    <name type="scientific">Pseudomonas petrae</name>
    <dbReference type="NCBI Taxonomy" id="2912190"/>
    <lineage>
        <taxon>Bacteria</taxon>
        <taxon>Pseudomonadati</taxon>
        <taxon>Pseudomonadota</taxon>
        <taxon>Gammaproteobacteria</taxon>
        <taxon>Pseudomonadales</taxon>
        <taxon>Pseudomonadaceae</taxon>
        <taxon>Pseudomonas</taxon>
    </lineage>
</organism>
<proteinExistence type="predicted"/>